<protein>
    <submittedName>
        <fullName evidence="1">Uncharacterized protein</fullName>
    </submittedName>
</protein>
<organism evidence="1">
    <name type="scientific">Octopus bimaculoides</name>
    <name type="common">California two-spotted octopus</name>
    <dbReference type="NCBI Taxonomy" id="37653"/>
    <lineage>
        <taxon>Eukaryota</taxon>
        <taxon>Metazoa</taxon>
        <taxon>Spiralia</taxon>
        <taxon>Lophotrochozoa</taxon>
        <taxon>Mollusca</taxon>
        <taxon>Cephalopoda</taxon>
        <taxon>Coleoidea</taxon>
        <taxon>Octopodiformes</taxon>
        <taxon>Octopoda</taxon>
        <taxon>Incirrata</taxon>
        <taxon>Octopodidae</taxon>
        <taxon>Octopus</taxon>
    </lineage>
</organism>
<dbReference type="EMBL" id="KQ420747">
    <property type="protein sequence ID" value="KOF79464.1"/>
    <property type="molecule type" value="Genomic_DNA"/>
</dbReference>
<dbReference type="AlphaFoldDB" id="A0A0L8GRK0"/>
<sequence length="111" mass="12502">MQHTEAIFIKIQLRWSGHLSRVIDIRIPKQLLFGQFSTGRSVGRPFLRFKDKLKDNLKRCYIPFLPGKTKHQNAGSGANPASPQLTDLSNVDSSIRTNFVQARSQNAAPLN</sequence>
<gene>
    <name evidence="1" type="ORF">OCBIM_22029423mg</name>
</gene>
<reference evidence="1" key="1">
    <citation type="submission" date="2015-07" db="EMBL/GenBank/DDBJ databases">
        <title>MeaNS - Measles Nucleotide Surveillance Program.</title>
        <authorList>
            <person name="Tran T."/>
            <person name="Druce J."/>
        </authorList>
    </citation>
    <scope>NUCLEOTIDE SEQUENCE</scope>
    <source>
        <strain evidence="1">UCB-OBI-ISO-001</strain>
        <tissue evidence="1">Gonad</tissue>
    </source>
</reference>
<name>A0A0L8GRK0_OCTBM</name>
<proteinExistence type="predicted"/>
<accession>A0A0L8GRK0</accession>
<evidence type="ECO:0000313" key="1">
    <source>
        <dbReference type="EMBL" id="KOF79464.1"/>
    </source>
</evidence>